<feature type="transmembrane region" description="Helical" evidence="5">
    <location>
        <begin position="20"/>
        <end position="42"/>
    </location>
</feature>
<dbReference type="Pfam" id="PF02656">
    <property type="entry name" value="DUF202"/>
    <property type="match status" value="1"/>
</dbReference>
<keyword evidence="2 5" id="KW-0812">Transmembrane</keyword>
<evidence type="ECO:0000256" key="5">
    <source>
        <dbReference type="SAM" id="Phobius"/>
    </source>
</evidence>
<protein>
    <submittedName>
        <fullName evidence="7">DUF202 domain-containing protein</fullName>
    </submittedName>
</protein>
<evidence type="ECO:0000259" key="6">
    <source>
        <dbReference type="Pfam" id="PF02656"/>
    </source>
</evidence>
<evidence type="ECO:0000256" key="1">
    <source>
        <dbReference type="ARBA" id="ARBA00004127"/>
    </source>
</evidence>
<dbReference type="InterPro" id="IPR003807">
    <property type="entry name" value="DUF202"/>
</dbReference>
<accession>A0ABT3T790</accession>
<dbReference type="RefSeq" id="WP_279249396.1">
    <property type="nucleotide sequence ID" value="NZ_SHNO01000001.1"/>
</dbReference>
<evidence type="ECO:0000256" key="3">
    <source>
        <dbReference type="ARBA" id="ARBA00022989"/>
    </source>
</evidence>
<evidence type="ECO:0000256" key="2">
    <source>
        <dbReference type="ARBA" id="ARBA00022692"/>
    </source>
</evidence>
<evidence type="ECO:0000313" key="7">
    <source>
        <dbReference type="EMBL" id="MCX2977686.1"/>
    </source>
</evidence>
<reference evidence="7" key="1">
    <citation type="submission" date="2019-02" db="EMBL/GenBank/DDBJ databases">
        <authorList>
            <person name="Li S.-H."/>
        </authorList>
    </citation>
    <scope>NUCLEOTIDE SEQUENCE</scope>
    <source>
        <strain evidence="7">IMCC11814</strain>
    </source>
</reference>
<keyword evidence="8" id="KW-1185">Reference proteome</keyword>
<feature type="transmembrane region" description="Helical" evidence="5">
    <location>
        <begin position="48"/>
        <end position="70"/>
    </location>
</feature>
<sequence length="78" mass="8565">MNIQEELALARTRLANERTLLAYVRTALSLIAGGVVVLEYLAEGPEHIIAGWGLLMLGAVALTIGFIRFLTVRSRWGQ</sequence>
<feature type="domain" description="DUF202" evidence="6">
    <location>
        <begin position="11"/>
        <end position="74"/>
    </location>
</feature>
<comment type="subcellular location">
    <subcellularLocation>
        <location evidence="1">Endomembrane system</location>
        <topology evidence="1">Multi-pass membrane protein</topology>
    </subcellularLocation>
</comment>
<proteinExistence type="predicted"/>
<keyword evidence="4 5" id="KW-0472">Membrane</keyword>
<gene>
    <name evidence="7" type="ORF">EYC82_10000</name>
</gene>
<organism evidence="7 8">
    <name type="scientific">Candidatus Marimicrobium litorale</name>
    <dbReference type="NCBI Taxonomy" id="2518991"/>
    <lineage>
        <taxon>Bacteria</taxon>
        <taxon>Pseudomonadati</taxon>
        <taxon>Pseudomonadota</taxon>
        <taxon>Gammaproteobacteria</taxon>
        <taxon>Cellvibrionales</taxon>
        <taxon>Halieaceae</taxon>
        <taxon>Marimicrobium</taxon>
    </lineage>
</organism>
<evidence type="ECO:0000256" key="4">
    <source>
        <dbReference type="ARBA" id="ARBA00023136"/>
    </source>
</evidence>
<dbReference type="EMBL" id="SHNO01000001">
    <property type="protein sequence ID" value="MCX2977686.1"/>
    <property type="molecule type" value="Genomic_DNA"/>
</dbReference>
<comment type="caution">
    <text evidence="7">The sequence shown here is derived from an EMBL/GenBank/DDBJ whole genome shotgun (WGS) entry which is preliminary data.</text>
</comment>
<keyword evidence="3 5" id="KW-1133">Transmembrane helix</keyword>
<evidence type="ECO:0000313" key="8">
    <source>
        <dbReference type="Proteomes" id="UP001143304"/>
    </source>
</evidence>
<name>A0ABT3T790_9GAMM</name>
<dbReference type="Proteomes" id="UP001143304">
    <property type="component" value="Unassembled WGS sequence"/>
</dbReference>